<gene>
    <name evidence="3" type="ORF">J2S76_003326</name>
</gene>
<evidence type="ECO:0000256" key="1">
    <source>
        <dbReference type="SAM" id="MobiDB-lite"/>
    </source>
</evidence>
<keyword evidence="2" id="KW-0732">Signal</keyword>
<keyword evidence="4" id="KW-1185">Reference proteome</keyword>
<reference evidence="3 4" key="1">
    <citation type="submission" date="2023-07" db="EMBL/GenBank/DDBJ databases">
        <title>Genomic Encyclopedia of Type Strains, Phase IV (KMG-IV): sequencing the most valuable type-strain genomes for metagenomic binning, comparative biology and taxonomic classification.</title>
        <authorList>
            <person name="Goeker M."/>
        </authorList>
    </citation>
    <scope>NUCLEOTIDE SEQUENCE [LARGE SCALE GENOMIC DNA]</scope>
    <source>
        <strain evidence="3 4">DSM 1277</strain>
    </source>
</reference>
<dbReference type="Proteomes" id="UP001238467">
    <property type="component" value="Unassembled WGS sequence"/>
</dbReference>
<evidence type="ECO:0000256" key="2">
    <source>
        <dbReference type="SAM" id="SignalP"/>
    </source>
</evidence>
<evidence type="ECO:0000313" key="3">
    <source>
        <dbReference type="EMBL" id="MDQ0348892.1"/>
    </source>
</evidence>
<evidence type="ECO:0000313" key="4">
    <source>
        <dbReference type="Proteomes" id="UP001238467"/>
    </source>
</evidence>
<comment type="caution">
    <text evidence="3">The sequence shown here is derived from an EMBL/GenBank/DDBJ whole genome shotgun (WGS) entry which is preliminary data.</text>
</comment>
<dbReference type="Gene3D" id="2.60.40.1880">
    <property type="entry name" value="Invasion associated locus B (IalB) protein"/>
    <property type="match status" value="1"/>
</dbReference>
<protein>
    <submittedName>
        <fullName evidence="3">Invasion protein IalB</fullName>
    </submittedName>
</protein>
<dbReference type="Pfam" id="PF06776">
    <property type="entry name" value="IalB"/>
    <property type="match status" value="1"/>
</dbReference>
<sequence length="207" mass="21072">MARPLRPLLLAVLGFAALGSAGMTSAVITPATAQTAPKPAAAAPKPDAGKPAGTKPADTLPGGATSLQESFDDWTVNCGLPGGRRVCVLTQVQTDPQSKKRALTIEIGAADGKSLTGVLALPFGIDLTSGATMQIDAAAPLPPQPFRVCLPAGCMVPFVLEGEALAQMKTGQQLKITTRAFEGGQPLAFTVSLKGFAAGLARLQTLL</sequence>
<organism evidence="3 4">
    <name type="scientific">Ancylobacter vacuolatus</name>
    <dbReference type="NCBI Taxonomy" id="223389"/>
    <lineage>
        <taxon>Bacteria</taxon>
        <taxon>Pseudomonadati</taxon>
        <taxon>Pseudomonadota</taxon>
        <taxon>Alphaproteobacteria</taxon>
        <taxon>Hyphomicrobiales</taxon>
        <taxon>Xanthobacteraceae</taxon>
        <taxon>Ancylobacter</taxon>
    </lineage>
</organism>
<proteinExistence type="predicted"/>
<name>A0ABU0DKD7_9HYPH</name>
<feature type="signal peptide" evidence="2">
    <location>
        <begin position="1"/>
        <end position="26"/>
    </location>
</feature>
<dbReference type="RefSeq" id="WP_307062096.1">
    <property type="nucleotide sequence ID" value="NZ_JAUSUH010000008.1"/>
</dbReference>
<feature type="chain" id="PRO_5045330613" evidence="2">
    <location>
        <begin position="27"/>
        <end position="207"/>
    </location>
</feature>
<feature type="compositionally biased region" description="Low complexity" evidence="1">
    <location>
        <begin position="37"/>
        <end position="57"/>
    </location>
</feature>
<dbReference type="EMBL" id="JAUSUH010000008">
    <property type="protein sequence ID" value="MDQ0348892.1"/>
    <property type="molecule type" value="Genomic_DNA"/>
</dbReference>
<accession>A0ABU0DKD7</accession>
<dbReference type="InterPro" id="IPR010642">
    <property type="entry name" value="Invasion_prot_B"/>
</dbReference>
<dbReference type="InterPro" id="IPR038696">
    <property type="entry name" value="IalB_sf"/>
</dbReference>
<feature type="region of interest" description="Disordered" evidence="1">
    <location>
        <begin position="37"/>
        <end position="66"/>
    </location>
</feature>